<evidence type="ECO:0000259" key="3">
    <source>
        <dbReference type="Pfam" id="PF00483"/>
    </source>
</evidence>
<dbReference type="GO" id="GO:0005978">
    <property type="term" value="P:glycogen biosynthetic process"/>
    <property type="evidence" value="ECO:0007669"/>
    <property type="project" value="UniProtKB-KW"/>
</dbReference>
<dbReference type="EC" id="2.7.7.27" evidence="5"/>
<name>A0A931AQM0_9FIRM</name>
<dbReference type="AlphaFoldDB" id="A0A931AQM0"/>
<protein>
    <submittedName>
        <fullName evidence="5">Glucose-1-phosphate adenylyltransferase subunit GlgD</fullName>
        <ecNumber evidence="5">2.7.7.27</ecNumber>
    </submittedName>
</protein>
<comment type="similarity">
    <text evidence="1">Belongs to the bacterial/plant glucose-1-phosphate adenylyltransferase family.</text>
</comment>
<accession>A0A931AQM0</accession>
<dbReference type="Pfam" id="PF24894">
    <property type="entry name" value="Hexapep_GlmU"/>
    <property type="match status" value="1"/>
</dbReference>
<keyword evidence="6" id="KW-1185">Reference proteome</keyword>
<keyword evidence="2" id="KW-0320">Glycogen biosynthesis</keyword>
<organism evidence="5 6">
    <name type="scientific">Halonatronomonas betaini</name>
    <dbReference type="NCBI Taxonomy" id="2778430"/>
    <lineage>
        <taxon>Bacteria</taxon>
        <taxon>Bacillati</taxon>
        <taxon>Bacillota</taxon>
        <taxon>Clostridia</taxon>
        <taxon>Halanaerobiales</taxon>
        <taxon>Halarsenatibacteraceae</taxon>
        <taxon>Halonatronomonas</taxon>
    </lineage>
</organism>
<sequence length="371" mass="41746">MNNVMAILNNNPQGISLKELTGHRSLASVPIASRYRLIDFPLSNLVNSGIDNVGILLESRFRSLLDHIGPGKAWGLDTKNDGLFLLPPAHINKTGHVYKGDIENFQANLDYIHRSSQEYVIVSYPSIVCNIDYVPIVKQHIDSRADITVVYKDLETLYKDSHYTTININDDNRITDMKINPDTRKNTQVSLKRYIMRKDILLEIIDQCVSTGQWDFEKNGVSANLQNYNVQGYEIHNYIAIISSLSEYYRRNMELLQPKIFNDFFSTNGPVFTKPKDEAATKYTSKARVHNIIAANGCLINGEVEKSVLFRGVKIGENASVKNSIVMQKSQVGQGAELENVILDKNVTITPGKKLKGDPSFPLIIDKNSII</sequence>
<feature type="domain" description="Nucleotidyl transferase" evidence="3">
    <location>
        <begin position="16"/>
        <end position="207"/>
    </location>
</feature>
<dbReference type="InterPro" id="IPR011832">
    <property type="entry name" value="GlgDAde_trans"/>
</dbReference>
<dbReference type="SUPFAM" id="SSF53448">
    <property type="entry name" value="Nucleotide-diphospho-sugar transferases"/>
    <property type="match status" value="1"/>
</dbReference>
<dbReference type="EMBL" id="JADPIE010000004">
    <property type="protein sequence ID" value="MBF8437152.1"/>
    <property type="molecule type" value="Genomic_DNA"/>
</dbReference>
<dbReference type="Pfam" id="PF00483">
    <property type="entry name" value="NTP_transferase"/>
    <property type="match status" value="1"/>
</dbReference>
<gene>
    <name evidence="5" type="primary">glgD</name>
    <name evidence="5" type="ORF">I0Q91_08690</name>
</gene>
<dbReference type="SUPFAM" id="SSF51161">
    <property type="entry name" value="Trimeric LpxA-like enzymes"/>
    <property type="match status" value="1"/>
</dbReference>
<dbReference type="Gene3D" id="3.90.550.10">
    <property type="entry name" value="Spore Coat Polysaccharide Biosynthesis Protein SpsA, Chain A"/>
    <property type="match status" value="1"/>
</dbReference>
<dbReference type="PANTHER" id="PTHR43523:SF6">
    <property type="entry name" value="GLYCOGEN BIOSYNTHESIS PROTEIN GLGD"/>
    <property type="match status" value="1"/>
</dbReference>
<dbReference type="InterPro" id="IPR011004">
    <property type="entry name" value="Trimer_LpxA-like_sf"/>
</dbReference>
<dbReference type="NCBIfam" id="TIGR02092">
    <property type="entry name" value="glgD"/>
    <property type="match status" value="1"/>
</dbReference>
<reference evidence="5" key="1">
    <citation type="submission" date="2020-11" db="EMBL/GenBank/DDBJ databases">
        <title>Halonatronomonas betainensis gen. nov., sp. nov. a novel haloalkaliphilic representative of the family Halanaerobiacae capable of betaine degradation.</title>
        <authorList>
            <person name="Boltyanskaya Y."/>
            <person name="Kevbrin V."/>
            <person name="Detkova E."/>
            <person name="Grouzdev D.S."/>
            <person name="Koziaeva V."/>
            <person name="Zhilina T."/>
        </authorList>
    </citation>
    <scope>NUCLEOTIDE SEQUENCE</scope>
    <source>
        <strain evidence="5">Z-7014</strain>
    </source>
</reference>
<evidence type="ECO:0000256" key="2">
    <source>
        <dbReference type="ARBA" id="ARBA00023056"/>
    </source>
</evidence>
<dbReference type="Gene3D" id="2.160.10.10">
    <property type="entry name" value="Hexapeptide repeat proteins"/>
    <property type="match status" value="1"/>
</dbReference>
<dbReference type="Proteomes" id="UP000621436">
    <property type="component" value="Unassembled WGS sequence"/>
</dbReference>
<evidence type="ECO:0000313" key="5">
    <source>
        <dbReference type="EMBL" id="MBF8437152.1"/>
    </source>
</evidence>
<dbReference type="InterPro" id="IPR056818">
    <property type="entry name" value="GlmU/GlgC-like_hexapep"/>
</dbReference>
<keyword evidence="5" id="KW-0548">Nucleotidyltransferase</keyword>
<evidence type="ECO:0000259" key="4">
    <source>
        <dbReference type="Pfam" id="PF24894"/>
    </source>
</evidence>
<evidence type="ECO:0000256" key="1">
    <source>
        <dbReference type="ARBA" id="ARBA00010443"/>
    </source>
</evidence>
<dbReference type="CDD" id="cd04651">
    <property type="entry name" value="LbH_G1P_AT_C"/>
    <property type="match status" value="1"/>
</dbReference>
<feature type="domain" description="Glucose-1-phosphate adenylyltransferase/Bifunctional protein GlmU-like C-terminal hexapeptide" evidence="4">
    <location>
        <begin position="285"/>
        <end position="355"/>
    </location>
</feature>
<dbReference type="InterPro" id="IPR005835">
    <property type="entry name" value="NTP_transferase_dom"/>
</dbReference>
<dbReference type="InterPro" id="IPR029044">
    <property type="entry name" value="Nucleotide-diphossugar_trans"/>
</dbReference>
<dbReference type="InterPro" id="IPR011831">
    <property type="entry name" value="ADP-Glc_PPase"/>
</dbReference>
<proteinExistence type="inferred from homology"/>
<dbReference type="GO" id="GO:0008878">
    <property type="term" value="F:glucose-1-phosphate adenylyltransferase activity"/>
    <property type="evidence" value="ECO:0007669"/>
    <property type="project" value="UniProtKB-EC"/>
</dbReference>
<comment type="caution">
    <text evidence="5">The sequence shown here is derived from an EMBL/GenBank/DDBJ whole genome shotgun (WGS) entry which is preliminary data.</text>
</comment>
<dbReference type="CDD" id="cd02508">
    <property type="entry name" value="ADP_Glucose_PP"/>
    <property type="match status" value="1"/>
</dbReference>
<dbReference type="PANTHER" id="PTHR43523">
    <property type="entry name" value="GLUCOSE-1-PHOSPHATE ADENYLYLTRANSFERASE-RELATED"/>
    <property type="match status" value="1"/>
</dbReference>
<keyword evidence="5" id="KW-0808">Transferase</keyword>
<dbReference type="RefSeq" id="WP_270454109.1">
    <property type="nucleotide sequence ID" value="NZ_JADPIE010000004.1"/>
</dbReference>
<evidence type="ECO:0000313" key="6">
    <source>
        <dbReference type="Proteomes" id="UP000621436"/>
    </source>
</evidence>